<evidence type="ECO:0000313" key="3">
    <source>
        <dbReference type="EMBL" id="KIH68918.1"/>
    </source>
</evidence>
<dbReference type="InterPro" id="IPR055510">
    <property type="entry name" value="DUF7083"/>
</dbReference>
<evidence type="ECO:0000256" key="1">
    <source>
        <dbReference type="SAM" id="MobiDB-lite"/>
    </source>
</evidence>
<dbReference type="Pfam" id="PF23309">
    <property type="entry name" value="DUF7083"/>
    <property type="match status" value="1"/>
</dbReference>
<evidence type="ECO:0000259" key="2">
    <source>
        <dbReference type="Pfam" id="PF23309"/>
    </source>
</evidence>
<sequence length="78" mass="8837">MQMLQHLVTHLVNQKDTTTRQPTTPTSTAIPNGPYSDLIRALPVFNCNADDETTFDAWYKRYGPVIDDRAAALSEERK</sequence>
<evidence type="ECO:0000313" key="4">
    <source>
        <dbReference type="Proteomes" id="UP000054047"/>
    </source>
</evidence>
<feature type="region of interest" description="Disordered" evidence="1">
    <location>
        <begin position="13"/>
        <end position="32"/>
    </location>
</feature>
<organism evidence="3 4">
    <name type="scientific">Ancylostoma duodenale</name>
    <dbReference type="NCBI Taxonomy" id="51022"/>
    <lineage>
        <taxon>Eukaryota</taxon>
        <taxon>Metazoa</taxon>
        <taxon>Ecdysozoa</taxon>
        <taxon>Nematoda</taxon>
        <taxon>Chromadorea</taxon>
        <taxon>Rhabditida</taxon>
        <taxon>Rhabditina</taxon>
        <taxon>Rhabditomorpha</taxon>
        <taxon>Strongyloidea</taxon>
        <taxon>Ancylostomatidae</taxon>
        <taxon>Ancylostomatinae</taxon>
        <taxon>Ancylostoma</taxon>
    </lineage>
</organism>
<feature type="compositionally biased region" description="Low complexity" evidence="1">
    <location>
        <begin position="19"/>
        <end position="28"/>
    </location>
</feature>
<name>A0A0C2DG27_9BILA</name>
<dbReference type="OrthoDB" id="10462732at2759"/>
<accession>A0A0C2DG27</accession>
<keyword evidence="4" id="KW-1185">Reference proteome</keyword>
<feature type="domain" description="DUF7083" evidence="2">
    <location>
        <begin position="35"/>
        <end position="78"/>
    </location>
</feature>
<protein>
    <recommendedName>
        <fullName evidence="2">DUF7083 domain-containing protein</fullName>
    </recommendedName>
</protein>
<dbReference type="EMBL" id="KN726257">
    <property type="protein sequence ID" value="KIH68918.1"/>
    <property type="molecule type" value="Genomic_DNA"/>
</dbReference>
<proteinExistence type="predicted"/>
<dbReference type="AlphaFoldDB" id="A0A0C2DG27"/>
<gene>
    <name evidence="3" type="ORF">ANCDUO_00736</name>
</gene>
<reference evidence="3 4" key="1">
    <citation type="submission" date="2013-12" db="EMBL/GenBank/DDBJ databases">
        <title>Draft genome of the parsitic nematode Ancylostoma duodenale.</title>
        <authorList>
            <person name="Mitreva M."/>
        </authorList>
    </citation>
    <scope>NUCLEOTIDE SEQUENCE [LARGE SCALE GENOMIC DNA]</scope>
    <source>
        <strain evidence="3 4">Zhejiang</strain>
    </source>
</reference>
<dbReference type="Proteomes" id="UP000054047">
    <property type="component" value="Unassembled WGS sequence"/>
</dbReference>